<protein>
    <submittedName>
        <fullName evidence="1">Uncharacterized protein</fullName>
    </submittedName>
</protein>
<reference evidence="1 2" key="1">
    <citation type="submission" date="2023-02" db="EMBL/GenBank/DDBJ databases">
        <title>LHISI_Scaffold_Assembly.</title>
        <authorList>
            <person name="Stuart O.P."/>
            <person name="Cleave R."/>
            <person name="Magrath M.J.L."/>
            <person name="Mikheyev A.S."/>
        </authorList>
    </citation>
    <scope>NUCLEOTIDE SEQUENCE [LARGE SCALE GENOMIC DNA]</scope>
    <source>
        <strain evidence="1">Daus_M_001</strain>
        <tissue evidence="1">Leg muscle</tissue>
    </source>
</reference>
<sequence>MYTDGFSDLFCDGSERGSCCLMEVVSFSHLSEVVSTAIYLCDVLSATDSSLAALNNRRGGRGICCAMYDAALSHSLLLPEVGPHHIQRVMSPLQ</sequence>
<evidence type="ECO:0000313" key="2">
    <source>
        <dbReference type="Proteomes" id="UP001159363"/>
    </source>
</evidence>
<proteinExistence type="predicted"/>
<accession>A0ABQ9G038</accession>
<keyword evidence="2" id="KW-1185">Reference proteome</keyword>
<name>A0ABQ9G038_9NEOP</name>
<evidence type="ECO:0000313" key="1">
    <source>
        <dbReference type="EMBL" id="KAJ8865533.1"/>
    </source>
</evidence>
<organism evidence="1 2">
    <name type="scientific">Dryococelus australis</name>
    <dbReference type="NCBI Taxonomy" id="614101"/>
    <lineage>
        <taxon>Eukaryota</taxon>
        <taxon>Metazoa</taxon>
        <taxon>Ecdysozoa</taxon>
        <taxon>Arthropoda</taxon>
        <taxon>Hexapoda</taxon>
        <taxon>Insecta</taxon>
        <taxon>Pterygota</taxon>
        <taxon>Neoptera</taxon>
        <taxon>Polyneoptera</taxon>
        <taxon>Phasmatodea</taxon>
        <taxon>Verophasmatodea</taxon>
        <taxon>Anareolatae</taxon>
        <taxon>Phasmatidae</taxon>
        <taxon>Eurycanthinae</taxon>
        <taxon>Dryococelus</taxon>
    </lineage>
</organism>
<dbReference type="EMBL" id="JARBHB010000017">
    <property type="protein sequence ID" value="KAJ8865533.1"/>
    <property type="molecule type" value="Genomic_DNA"/>
</dbReference>
<dbReference type="Proteomes" id="UP001159363">
    <property type="component" value="Chromosome 16"/>
</dbReference>
<gene>
    <name evidence="1" type="ORF">PR048_033053</name>
</gene>
<comment type="caution">
    <text evidence="1">The sequence shown here is derived from an EMBL/GenBank/DDBJ whole genome shotgun (WGS) entry which is preliminary data.</text>
</comment>